<name>A0A812TZZ2_SYMPI</name>
<gene>
    <name evidence="3" type="ORF">SPIL2461_LOCUS14461</name>
</gene>
<dbReference type="OrthoDB" id="420693at2759"/>
<feature type="compositionally biased region" description="Polar residues" evidence="1">
    <location>
        <begin position="553"/>
        <end position="562"/>
    </location>
</feature>
<dbReference type="Proteomes" id="UP000649617">
    <property type="component" value="Unassembled WGS sequence"/>
</dbReference>
<reference evidence="3" key="1">
    <citation type="submission" date="2021-02" db="EMBL/GenBank/DDBJ databases">
        <authorList>
            <person name="Dougan E. K."/>
            <person name="Rhodes N."/>
            <person name="Thang M."/>
            <person name="Chan C."/>
        </authorList>
    </citation>
    <scope>NUCLEOTIDE SEQUENCE</scope>
</reference>
<sequence length="797" mass="87846">VAVESGSLPAVNFLLSKRADVTQRASTGHSAFHVALSSGDVDALLALEDRLSTPSMPDTELFNGKGCEGGHDLEPYSASSSKGTVNVRLGYWTRTRGPPFHLRLRHGQLVATLLTGEEVWCCDSQVEIGSQVGIRWGSWDKAQQRWAQGMQGPMRMVLEVKAKDALLIMGEEMAHYSHWNTAGYEGQVLFDNTSVLFDGEGDRTRRDSLDYVNVYSREALIDGQQYYEFNLRKVVCNTYVGLIVPEAVRTRGGSHDGGRYDRWCVRFKPQHGKNELMKGSKTTKIKGQLRPHSNKVGMLVDMTKRAVVFWLNGEPLCDPICDLPETLYLLATLDTEGDHLELSQPSPPQKAVDSLAKLPPCGEVQSWMCDDCLCTYSRLQTTTQVARWACRRCGANLCEGCRLGIGNLPNGYCGLSLSAWQDSGTLAVHEDAASVLGFRMMLSKQMCWSRGQVIDSVFLATLANHGTFVLQLLLKLRENSNADVPISFVGRFNLPSLLTKPSVEKVAKLALSVGVFAARPLAVDAVLVFLQALAAKAAEKADDGDDDVLRAKSSASVMSSRPSFLDSDDEDMEQPDQQKSGKLGGAPWFQYVHLPTLLCALRSYCATGRQLQRHTHALYPSSGVESGCSTCPRPSAEYACGTWDFFQCHQCFHLSERPTPAQQEDCSTVIARLLQEDASCLDDRLPSQLAQPTQAGDLMIGPDFRDLLTDPVYRVERDGNKQGLILVPLNAAALVEHEEYEGMESSLTMRASKSEWDMSDASSEMSFDDEDDENESEVVPSLEDAKPLWYFSRGSTA</sequence>
<dbReference type="InterPro" id="IPR036770">
    <property type="entry name" value="Ankyrin_rpt-contain_sf"/>
</dbReference>
<organism evidence="3 4">
    <name type="scientific">Symbiodinium pilosum</name>
    <name type="common">Dinoflagellate</name>
    <dbReference type="NCBI Taxonomy" id="2952"/>
    <lineage>
        <taxon>Eukaryota</taxon>
        <taxon>Sar</taxon>
        <taxon>Alveolata</taxon>
        <taxon>Dinophyceae</taxon>
        <taxon>Suessiales</taxon>
        <taxon>Symbiodiniaceae</taxon>
        <taxon>Symbiodinium</taxon>
    </lineage>
</organism>
<dbReference type="Gene3D" id="1.25.40.20">
    <property type="entry name" value="Ankyrin repeat-containing domain"/>
    <property type="match status" value="1"/>
</dbReference>
<evidence type="ECO:0000259" key="2">
    <source>
        <dbReference type="PROSITE" id="PS50188"/>
    </source>
</evidence>
<evidence type="ECO:0000256" key="1">
    <source>
        <dbReference type="SAM" id="MobiDB-lite"/>
    </source>
</evidence>
<evidence type="ECO:0000313" key="4">
    <source>
        <dbReference type="Proteomes" id="UP000649617"/>
    </source>
</evidence>
<proteinExistence type="predicted"/>
<comment type="caution">
    <text evidence="3">The sequence shown here is derived from an EMBL/GenBank/DDBJ whole genome shotgun (WGS) entry which is preliminary data.</text>
</comment>
<feature type="non-terminal residue" evidence="3">
    <location>
        <position position="797"/>
    </location>
</feature>
<dbReference type="AlphaFoldDB" id="A0A812TZZ2"/>
<feature type="compositionally biased region" description="Acidic residues" evidence="1">
    <location>
        <begin position="766"/>
        <end position="776"/>
    </location>
</feature>
<protein>
    <recommendedName>
        <fullName evidence="2">B30.2/SPRY domain-containing protein</fullName>
    </recommendedName>
</protein>
<dbReference type="InterPro" id="IPR001870">
    <property type="entry name" value="B30.2/SPRY"/>
</dbReference>
<dbReference type="PROSITE" id="PS50188">
    <property type="entry name" value="B302_SPRY"/>
    <property type="match status" value="1"/>
</dbReference>
<keyword evidence="4" id="KW-1185">Reference proteome</keyword>
<dbReference type="EMBL" id="CAJNIZ010033403">
    <property type="protein sequence ID" value="CAE7545241.1"/>
    <property type="molecule type" value="Genomic_DNA"/>
</dbReference>
<feature type="region of interest" description="Disordered" evidence="1">
    <location>
        <begin position="742"/>
        <end position="781"/>
    </location>
</feature>
<feature type="region of interest" description="Disordered" evidence="1">
    <location>
        <begin position="552"/>
        <end position="582"/>
    </location>
</feature>
<dbReference type="SUPFAM" id="SSF48403">
    <property type="entry name" value="Ankyrin repeat"/>
    <property type="match status" value="1"/>
</dbReference>
<evidence type="ECO:0000313" key="3">
    <source>
        <dbReference type="EMBL" id="CAE7545241.1"/>
    </source>
</evidence>
<feature type="domain" description="B30.2/SPRY" evidence="2">
    <location>
        <begin position="153"/>
        <end position="349"/>
    </location>
</feature>
<accession>A0A812TZZ2</accession>
<feature type="non-terminal residue" evidence="3">
    <location>
        <position position="1"/>
    </location>
</feature>